<sequence>MRPLVVVAQDGQKTAAMVLAQGHSGLEAMGNWYNFTWQPISNSPLSDANLLRAIAHDLKSRTHHIMLAPLADEDGTASAMEQAFRTSGWHVRRVQCDHNQVLPVKGRSFAQYRSTLPGPMRTVLKRKSGKVEVRIITQFDADIWQTYASIYERSWKPQEGAPDLLRRFAETQGHGGKLRMAIAMRDGIAVAAQFWTVENKVAYIHKLAHLPEFQSLSAGSILTAALLEYVIDTDAVELVDFGTGNDAYKADWMELVRPRYRLECSDPHQMKAWPRLLRQFASRVARPFGRS</sequence>
<dbReference type="GO" id="GO:0016747">
    <property type="term" value="F:acyltransferase activity, transferring groups other than amino-acyl groups"/>
    <property type="evidence" value="ECO:0007669"/>
    <property type="project" value="InterPro"/>
</dbReference>
<evidence type="ECO:0000313" key="3">
    <source>
        <dbReference type="Proteomes" id="UP000473531"/>
    </source>
</evidence>
<comment type="caution">
    <text evidence="2">The sequence shown here is derived from an EMBL/GenBank/DDBJ whole genome shotgun (WGS) entry which is preliminary data.</text>
</comment>
<feature type="domain" description="N-acetyltransferase" evidence="1">
    <location>
        <begin position="131"/>
        <end position="267"/>
    </location>
</feature>
<reference evidence="2 3" key="1">
    <citation type="submission" date="2019-12" db="EMBL/GenBank/DDBJ databases">
        <title>Genomic-based taxomic classification of the family Erythrobacteraceae.</title>
        <authorList>
            <person name="Xu L."/>
        </authorList>
    </citation>
    <scope>NUCLEOTIDE SEQUENCE [LARGE SCALE GENOMIC DNA]</scope>
    <source>
        <strain evidence="2 3">KCTC 52259</strain>
    </source>
</reference>
<dbReference type="AlphaFoldDB" id="A0A6L7GDV6"/>
<evidence type="ECO:0000259" key="1">
    <source>
        <dbReference type="PROSITE" id="PS51186"/>
    </source>
</evidence>
<dbReference type="InterPro" id="IPR016181">
    <property type="entry name" value="Acyl_CoA_acyltransferase"/>
</dbReference>
<gene>
    <name evidence="2" type="ORF">GRI44_05800</name>
</gene>
<dbReference type="Proteomes" id="UP000473531">
    <property type="component" value="Unassembled WGS sequence"/>
</dbReference>
<dbReference type="Gene3D" id="3.40.630.30">
    <property type="match status" value="1"/>
</dbReference>
<dbReference type="SUPFAM" id="SSF55729">
    <property type="entry name" value="Acyl-CoA N-acyltransferases (Nat)"/>
    <property type="match status" value="1"/>
</dbReference>
<dbReference type="InterPro" id="IPR000182">
    <property type="entry name" value="GNAT_dom"/>
</dbReference>
<dbReference type="InterPro" id="IPR038740">
    <property type="entry name" value="BioF2-like_GNAT_dom"/>
</dbReference>
<dbReference type="PROSITE" id="PS51186">
    <property type="entry name" value="GNAT"/>
    <property type="match status" value="1"/>
</dbReference>
<name>A0A6L7GDV6_9SPHN</name>
<dbReference type="EMBL" id="WTYU01000001">
    <property type="protein sequence ID" value="MXP14262.1"/>
    <property type="molecule type" value="Genomic_DNA"/>
</dbReference>
<protein>
    <submittedName>
        <fullName evidence="2">GNAT family N-acetyltransferase</fullName>
    </submittedName>
</protein>
<evidence type="ECO:0000313" key="2">
    <source>
        <dbReference type="EMBL" id="MXP14262.1"/>
    </source>
</evidence>
<keyword evidence="2" id="KW-0808">Transferase</keyword>
<proteinExistence type="predicted"/>
<accession>A0A6L7GDV6</accession>
<organism evidence="2 3">
    <name type="scientific">Allopontixanthobacter confluentis</name>
    <dbReference type="NCBI Taxonomy" id="1849021"/>
    <lineage>
        <taxon>Bacteria</taxon>
        <taxon>Pseudomonadati</taxon>
        <taxon>Pseudomonadota</taxon>
        <taxon>Alphaproteobacteria</taxon>
        <taxon>Sphingomonadales</taxon>
        <taxon>Erythrobacteraceae</taxon>
        <taxon>Allopontixanthobacter</taxon>
    </lineage>
</organism>
<dbReference type="Pfam" id="PF13480">
    <property type="entry name" value="Acetyltransf_6"/>
    <property type="match status" value="1"/>
</dbReference>
<dbReference type="OrthoDB" id="8334427at2"/>
<keyword evidence="3" id="KW-1185">Reference proteome</keyword>